<evidence type="ECO:0000256" key="7">
    <source>
        <dbReference type="ARBA" id="ARBA00023136"/>
    </source>
</evidence>
<keyword evidence="5 8" id="KW-0812">Transmembrane</keyword>
<evidence type="ECO:0000256" key="5">
    <source>
        <dbReference type="ARBA" id="ARBA00022692"/>
    </source>
</evidence>
<evidence type="ECO:0000313" key="9">
    <source>
        <dbReference type="EMBL" id="MFC6386051.1"/>
    </source>
</evidence>
<feature type="transmembrane region" description="Helical" evidence="8">
    <location>
        <begin position="177"/>
        <end position="198"/>
    </location>
</feature>
<evidence type="ECO:0000256" key="6">
    <source>
        <dbReference type="ARBA" id="ARBA00022989"/>
    </source>
</evidence>
<dbReference type="InterPro" id="IPR011541">
    <property type="entry name" value="Ni/Co_transpt_high_affinity"/>
</dbReference>
<keyword evidence="10" id="KW-1185">Reference proteome</keyword>
<dbReference type="RefSeq" id="WP_253053094.1">
    <property type="nucleotide sequence ID" value="NZ_JAMXWN010000003.1"/>
</dbReference>
<proteinExistence type="inferred from homology"/>
<feature type="transmembrane region" description="Helical" evidence="8">
    <location>
        <begin position="218"/>
        <end position="239"/>
    </location>
</feature>
<keyword evidence="6 8" id="KW-1133">Transmembrane helix</keyword>
<keyword evidence="3 8" id="KW-0813">Transport</keyword>
<feature type="transmembrane region" description="Helical" evidence="8">
    <location>
        <begin position="115"/>
        <end position="141"/>
    </location>
</feature>
<comment type="subcellular location">
    <subcellularLocation>
        <location evidence="8">Cell membrane</location>
        <topology evidence="8">Multi-pass membrane protein</topology>
    </subcellularLocation>
    <subcellularLocation>
        <location evidence="1">Endomembrane system</location>
        <topology evidence="1">Multi-pass membrane protein</topology>
    </subcellularLocation>
</comment>
<dbReference type="Pfam" id="PF03824">
    <property type="entry name" value="NicO"/>
    <property type="match status" value="1"/>
</dbReference>
<dbReference type="NCBIfam" id="TIGR00802">
    <property type="entry name" value="nico"/>
    <property type="match status" value="1"/>
</dbReference>
<feature type="transmembrane region" description="Helical" evidence="8">
    <location>
        <begin position="36"/>
        <end position="55"/>
    </location>
</feature>
<feature type="transmembrane region" description="Helical" evidence="8">
    <location>
        <begin position="260"/>
        <end position="287"/>
    </location>
</feature>
<comment type="caution">
    <text evidence="9">The sequence shown here is derived from an EMBL/GenBank/DDBJ whole genome shotgun (WGS) entry which is preliminary data.</text>
</comment>
<keyword evidence="7 8" id="KW-0472">Membrane</keyword>
<evidence type="ECO:0000256" key="8">
    <source>
        <dbReference type="RuleBase" id="RU362101"/>
    </source>
</evidence>
<evidence type="ECO:0000256" key="1">
    <source>
        <dbReference type="ARBA" id="ARBA00004127"/>
    </source>
</evidence>
<dbReference type="Proteomes" id="UP001596267">
    <property type="component" value="Unassembled WGS sequence"/>
</dbReference>
<organism evidence="9 10">
    <name type="scientific">Sporolactobacillus kofuensis</name>
    <dbReference type="NCBI Taxonomy" id="269672"/>
    <lineage>
        <taxon>Bacteria</taxon>
        <taxon>Bacillati</taxon>
        <taxon>Bacillota</taxon>
        <taxon>Bacilli</taxon>
        <taxon>Bacillales</taxon>
        <taxon>Sporolactobacillaceae</taxon>
        <taxon>Sporolactobacillus</taxon>
    </lineage>
</organism>
<dbReference type="EMBL" id="JBHSTQ010000004">
    <property type="protein sequence ID" value="MFC6386051.1"/>
    <property type="molecule type" value="Genomic_DNA"/>
</dbReference>
<gene>
    <name evidence="9" type="ORF">ACFP7A_05515</name>
</gene>
<dbReference type="InterPro" id="IPR004688">
    <property type="entry name" value="Ni/Co_transpt"/>
</dbReference>
<keyword evidence="4" id="KW-0533">Nickel</keyword>
<dbReference type="PANTHER" id="PTHR31611">
    <property type="entry name" value="HIGH-AFFINITY NICKEL TRANSPORT PROTEIN NIC1"/>
    <property type="match status" value="1"/>
</dbReference>
<evidence type="ECO:0000256" key="2">
    <source>
        <dbReference type="ARBA" id="ARBA00010892"/>
    </source>
</evidence>
<accession>A0ABW1WEF8</accession>
<reference evidence="10" key="1">
    <citation type="journal article" date="2019" name="Int. J. Syst. Evol. Microbiol.">
        <title>The Global Catalogue of Microorganisms (GCM) 10K type strain sequencing project: providing services to taxonomists for standard genome sequencing and annotation.</title>
        <authorList>
            <consortium name="The Broad Institute Genomics Platform"/>
            <consortium name="The Broad Institute Genome Sequencing Center for Infectious Disease"/>
            <person name="Wu L."/>
            <person name="Ma J."/>
        </authorList>
    </citation>
    <scope>NUCLEOTIDE SEQUENCE [LARGE SCALE GENOMIC DNA]</scope>
    <source>
        <strain evidence="10">CCUG 42001</strain>
    </source>
</reference>
<feature type="transmembrane region" description="Helical" evidence="8">
    <location>
        <begin position="12"/>
        <end position="30"/>
    </location>
</feature>
<evidence type="ECO:0000256" key="4">
    <source>
        <dbReference type="ARBA" id="ARBA00022596"/>
    </source>
</evidence>
<name>A0ABW1WEF8_9BACL</name>
<feature type="transmembrane region" description="Helical" evidence="8">
    <location>
        <begin position="76"/>
        <end position="103"/>
    </location>
</feature>
<sequence length="341" mass="38527">MVKRLFLKHHWLPYSLGTLVLHVLGFSWLFLAAKSYPVILGIGLIAYTLGLRHAFDADHIAAIDNTVRKLTQQNKNASGVGFYFSLGHSTVVFLMAVILGLFVRWAQNHMPLFEHVGGIIGSLVSGSFLIIIAFFNLLILMDFQKFFIKLKHNEFDPQRLEELMLSRGLLSNFFKPLFKFINCSWQVYPLGFLFGLGFDTASEVALLALSADSAKTAIPFLGMLSLPLLFAAGMNIMDTTDSMMMSGAYKWAFDTPVRKIYYNMTITSISVVAALLIGSVELIQVVTSELAIKGAFWHWIQHINFNWLGYGLIIIFLGLWTTSYLIWKFFRIEERWNGAGI</sequence>
<feature type="transmembrane region" description="Helical" evidence="8">
    <location>
        <begin position="307"/>
        <end position="327"/>
    </location>
</feature>
<dbReference type="PANTHER" id="PTHR31611:SF0">
    <property type="entry name" value="HIGH-AFFINITY NICKEL TRANSPORT PROTEIN NIC1"/>
    <property type="match status" value="1"/>
</dbReference>
<protein>
    <recommendedName>
        <fullName evidence="8">Nickel/cobalt efflux system</fullName>
    </recommendedName>
</protein>
<evidence type="ECO:0000313" key="10">
    <source>
        <dbReference type="Proteomes" id="UP001596267"/>
    </source>
</evidence>
<evidence type="ECO:0000256" key="3">
    <source>
        <dbReference type="ARBA" id="ARBA00022448"/>
    </source>
</evidence>
<comment type="similarity">
    <text evidence="2 8">Belongs to the NiCoT transporter (TC 2.A.52) family.</text>
</comment>